<evidence type="ECO:0008006" key="3">
    <source>
        <dbReference type="Google" id="ProtNLM"/>
    </source>
</evidence>
<dbReference type="GO" id="GO:0046914">
    <property type="term" value="F:transition metal ion binding"/>
    <property type="evidence" value="ECO:0007669"/>
    <property type="project" value="InterPro"/>
</dbReference>
<dbReference type="GO" id="GO:0003824">
    <property type="term" value="F:catalytic activity"/>
    <property type="evidence" value="ECO:0007669"/>
    <property type="project" value="InterPro"/>
</dbReference>
<dbReference type="Proteomes" id="UP000050509">
    <property type="component" value="Unassembled WGS sequence"/>
</dbReference>
<gene>
    <name evidence="1" type="ORF">SE17_10250</name>
</gene>
<keyword evidence="2" id="KW-1185">Reference proteome</keyword>
<evidence type="ECO:0000313" key="1">
    <source>
        <dbReference type="EMBL" id="KPV53336.1"/>
    </source>
</evidence>
<evidence type="ECO:0000313" key="2">
    <source>
        <dbReference type="Proteomes" id="UP000050509"/>
    </source>
</evidence>
<dbReference type="AlphaFoldDB" id="A0A0P9DIT1"/>
<protein>
    <recommendedName>
        <fullName evidence="3">Nif11 domain-containing protein</fullName>
    </recommendedName>
</protein>
<accession>A0A0P9DIT1</accession>
<proteinExistence type="predicted"/>
<dbReference type="InterPro" id="IPR036648">
    <property type="entry name" value="CN_Hdrase_a/SCN_Hdrase_g_sf"/>
</dbReference>
<dbReference type="NCBIfam" id="NF038399">
    <property type="entry name" value="NH_RiPP_Os17"/>
    <property type="match status" value="1"/>
</dbReference>
<comment type="caution">
    <text evidence="1">The sequence shown here is derived from an EMBL/GenBank/DDBJ whole genome shotgun (WGS) entry which is preliminary data.</text>
</comment>
<dbReference type="SUPFAM" id="SSF56209">
    <property type="entry name" value="Nitrile hydratase alpha chain"/>
    <property type="match status" value="1"/>
</dbReference>
<dbReference type="EMBL" id="LJCR01000283">
    <property type="protein sequence ID" value="KPV53336.1"/>
    <property type="molecule type" value="Genomic_DNA"/>
</dbReference>
<dbReference type="Gene3D" id="3.90.330.10">
    <property type="entry name" value="Nitrile hydratase alpha /Thiocyanate hydrolase gamma"/>
    <property type="match status" value="1"/>
</dbReference>
<sequence length="68" mass="7319">MTMREQLQSIAARALSDDDFAAKLQADPEATLQAEGISLSAEEKADLQQALQEAAQAAGRESKFLARL</sequence>
<reference evidence="1 2" key="1">
    <citation type="submission" date="2015-09" db="EMBL/GenBank/DDBJ databases">
        <title>Draft genome sequence of Kouleothrix aurantiaca JCM 19913.</title>
        <authorList>
            <person name="Hemp J."/>
        </authorList>
    </citation>
    <scope>NUCLEOTIDE SEQUENCE [LARGE SCALE GENOMIC DNA]</scope>
    <source>
        <strain evidence="1 2">COM-B</strain>
    </source>
</reference>
<name>A0A0P9DIT1_9CHLR</name>
<organism evidence="1 2">
    <name type="scientific">Kouleothrix aurantiaca</name>
    <dbReference type="NCBI Taxonomy" id="186479"/>
    <lineage>
        <taxon>Bacteria</taxon>
        <taxon>Bacillati</taxon>
        <taxon>Chloroflexota</taxon>
        <taxon>Chloroflexia</taxon>
        <taxon>Chloroflexales</taxon>
        <taxon>Roseiflexineae</taxon>
        <taxon>Roseiflexaceae</taxon>
        <taxon>Kouleothrix</taxon>
    </lineage>
</organism>